<dbReference type="InterPro" id="IPR006665">
    <property type="entry name" value="OmpA-like"/>
</dbReference>
<feature type="transmembrane region" description="Helical" evidence="4">
    <location>
        <begin position="9"/>
        <end position="26"/>
    </location>
</feature>
<evidence type="ECO:0000256" key="2">
    <source>
        <dbReference type="ARBA" id="ARBA00023136"/>
    </source>
</evidence>
<keyword evidence="12" id="KW-1185">Reference proteome</keyword>
<reference evidence="10 11" key="1">
    <citation type="submission" date="2019-10" db="EMBL/GenBank/DDBJ databases">
        <title>Evaluation of single-gene subtyping targets for Pseudomonas.</title>
        <authorList>
            <person name="Reichler S.J."/>
            <person name="Orsi R.H."/>
            <person name="Wiedmann M."/>
            <person name="Martin N.H."/>
            <person name="Murphy S.I."/>
        </authorList>
    </citation>
    <scope>NUCLEOTIDE SEQUENCE</scope>
    <source>
        <strain evidence="6 12">FSL R10-0802</strain>
        <strain evidence="8 11">FSL R10-1594</strain>
        <strain evidence="9 10">FSL R10-1984</strain>
        <strain evidence="7">FSL R10-2339</strain>
    </source>
</reference>
<accession>A0A6A7Z1A4</accession>
<dbReference type="GO" id="GO:0009279">
    <property type="term" value="C:cell outer membrane"/>
    <property type="evidence" value="ECO:0007669"/>
    <property type="project" value="UniProtKB-SubCell"/>
</dbReference>
<dbReference type="EMBL" id="WIWP01000068">
    <property type="protein sequence ID" value="MQT28344.1"/>
    <property type="molecule type" value="Genomic_DNA"/>
</dbReference>
<organism evidence="7">
    <name type="scientific">Pseudomonas helleri</name>
    <dbReference type="NCBI Taxonomy" id="1608996"/>
    <lineage>
        <taxon>Bacteria</taxon>
        <taxon>Pseudomonadati</taxon>
        <taxon>Pseudomonadota</taxon>
        <taxon>Gammaproteobacteria</taxon>
        <taxon>Pseudomonadales</taxon>
        <taxon>Pseudomonadaceae</taxon>
        <taxon>Pseudomonas</taxon>
    </lineage>
</organism>
<dbReference type="EMBL" id="WIVT01000018">
    <property type="protein sequence ID" value="MQU17770.1"/>
    <property type="molecule type" value="Genomic_DNA"/>
</dbReference>
<dbReference type="EMBL" id="WIVW01000060">
    <property type="protein sequence ID" value="MQU29323.1"/>
    <property type="molecule type" value="Genomic_DNA"/>
</dbReference>
<dbReference type="Proteomes" id="UP000437970">
    <property type="component" value="Unassembled WGS sequence"/>
</dbReference>
<dbReference type="Pfam" id="PF00691">
    <property type="entry name" value="OmpA"/>
    <property type="match status" value="1"/>
</dbReference>
<dbReference type="CDD" id="cd07185">
    <property type="entry name" value="OmpA_C-like"/>
    <property type="match status" value="1"/>
</dbReference>
<dbReference type="PANTHER" id="PTHR30329">
    <property type="entry name" value="STATOR ELEMENT OF FLAGELLAR MOTOR COMPLEX"/>
    <property type="match status" value="1"/>
</dbReference>
<dbReference type="EMBL" id="WIWC01000025">
    <property type="protein sequence ID" value="MQT81426.1"/>
    <property type="molecule type" value="Genomic_DNA"/>
</dbReference>
<comment type="subcellular location">
    <subcellularLocation>
        <location evidence="1">Cell outer membrane</location>
    </subcellularLocation>
</comment>
<dbReference type="PANTHER" id="PTHR30329:SF20">
    <property type="entry name" value="EXPORTED PROTEIN"/>
    <property type="match status" value="1"/>
</dbReference>
<dbReference type="Gene3D" id="3.30.1330.60">
    <property type="entry name" value="OmpA-like domain"/>
    <property type="match status" value="1"/>
</dbReference>
<evidence type="ECO:0000313" key="11">
    <source>
        <dbReference type="Proteomes" id="UP000443000"/>
    </source>
</evidence>
<dbReference type="InterPro" id="IPR050330">
    <property type="entry name" value="Bact_OuterMem_StrucFunc"/>
</dbReference>
<dbReference type="Proteomes" id="UP000443000">
    <property type="component" value="Unassembled WGS sequence"/>
</dbReference>
<evidence type="ECO:0000313" key="8">
    <source>
        <dbReference type="EMBL" id="MQU17770.1"/>
    </source>
</evidence>
<dbReference type="RefSeq" id="WP_153382702.1">
    <property type="nucleotide sequence ID" value="NZ_JBITTT010000009.1"/>
</dbReference>
<dbReference type="InterPro" id="IPR036737">
    <property type="entry name" value="OmpA-like_sf"/>
</dbReference>
<dbReference type="Proteomes" id="UP000713985">
    <property type="component" value="Unassembled WGS sequence"/>
</dbReference>
<keyword evidence="4" id="KW-1133">Transmembrane helix</keyword>
<dbReference type="AlphaFoldDB" id="A0A6A7Z1A4"/>
<proteinExistence type="predicted"/>
<evidence type="ECO:0000313" key="7">
    <source>
        <dbReference type="EMBL" id="MQT81426.1"/>
    </source>
</evidence>
<evidence type="ECO:0000313" key="10">
    <source>
        <dbReference type="Proteomes" id="UP000437970"/>
    </source>
</evidence>
<comment type="caution">
    <text evidence="7">The sequence shown here is derived from an EMBL/GenBank/DDBJ whole genome shotgun (WGS) entry which is preliminary data.</text>
</comment>
<keyword evidence="2 3" id="KW-0472">Membrane</keyword>
<evidence type="ECO:0000256" key="1">
    <source>
        <dbReference type="ARBA" id="ARBA00004442"/>
    </source>
</evidence>
<evidence type="ECO:0000259" key="5">
    <source>
        <dbReference type="PROSITE" id="PS51123"/>
    </source>
</evidence>
<name>A0A6A7Z1A4_9PSED</name>
<evidence type="ECO:0000313" key="9">
    <source>
        <dbReference type="EMBL" id="MQU29323.1"/>
    </source>
</evidence>
<feature type="domain" description="OmpA-like" evidence="5">
    <location>
        <begin position="438"/>
        <end position="556"/>
    </location>
</feature>
<dbReference type="PRINTS" id="PR01021">
    <property type="entry name" value="OMPADOMAIN"/>
</dbReference>
<evidence type="ECO:0000256" key="4">
    <source>
        <dbReference type="SAM" id="Phobius"/>
    </source>
</evidence>
<sequence length="579" mass="63267">MTFKLKRGLWLWAGALVLILLSVIPASTWVRLMVILAVACSLAFIWRSYGQKSELNHPSLVLADHGVLPPSAYRQPVVLVCGDALTGLFGDIASDELALRVTEQGCYVRVCGATQLPIVADSLLSMRPQWGGQLSVMYVVNPGEHTDGGALAGQIQAFCHQLLLLRKRGIVLSLFVVSYLQAAQGEGPWFSWQAGQDSPSVHEANAIAGMAEWQREADDYATVVARFNTSVQLKSAAHWLTETVLAHFTSGDARYPLIMVQTIAVTCVPVLVQKVEHCLWQQWLQGKTTLVGSQQPKEVAGIRLPFPDPLLHLIPTRIQYSAVQQAGVIAAWLLAAAMLVALANSAWQNTLLARQVTDDLRRYTSIIAPERREQPEFVLREDAVSVLRQDALRLDNYYRHGEPVSLGLGLYRGERLRAPLLAVIASHRQPAMAAVPVNAPRAVRLDSLSLFSTGSAQLKPDSTKVLINALTDIKAQPGWLIVIAGHTDDTGNVEHNLQLSRARAAAVRDWMQRMGDIPDACFAVQGFGASQPIASNDNESGRAMNRRVDIRLVPEVGACELSTAKPGRQNLSRHAAIND</sequence>
<protein>
    <submittedName>
        <fullName evidence="7">OmpA family protein</fullName>
    </submittedName>
</protein>
<evidence type="ECO:0000313" key="6">
    <source>
        <dbReference type="EMBL" id="MQT28344.1"/>
    </source>
</evidence>
<evidence type="ECO:0000313" key="12">
    <source>
        <dbReference type="Proteomes" id="UP000713985"/>
    </source>
</evidence>
<evidence type="ECO:0000256" key="3">
    <source>
        <dbReference type="PROSITE-ProRule" id="PRU00473"/>
    </source>
</evidence>
<gene>
    <name evidence="8" type="ORF">GHN41_15110</name>
    <name evidence="7" type="ORF">GHN86_15320</name>
    <name evidence="6" type="ORF">GHN94_21290</name>
    <name evidence="9" type="ORF">GHO29_22955</name>
</gene>
<keyword evidence="4" id="KW-0812">Transmembrane</keyword>
<dbReference type="PROSITE" id="PS51123">
    <property type="entry name" value="OMPA_2"/>
    <property type="match status" value="1"/>
</dbReference>
<dbReference type="SUPFAM" id="SSF103088">
    <property type="entry name" value="OmpA-like"/>
    <property type="match status" value="1"/>
</dbReference>
<dbReference type="InterPro" id="IPR006664">
    <property type="entry name" value="OMP_bac"/>
</dbReference>
<dbReference type="OrthoDB" id="345640at2"/>